<dbReference type="FunFam" id="3.10.580.10:FF:000002">
    <property type="entry name" value="Magnesium/cobalt efflux protein CorC"/>
    <property type="match status" value="1"/>
</dbReference>
<dbReference type="SMART" id="SM01091">
    <property type="entry name" value="CorC_HlyC"/>
    <property type="match status" value="1"/>
</dbReference>
<feature type="domain" description="CBS" evidence="11">
    <location>
        <begin position="285"/>
        <end position="342"/>
    </location>
</feature>
<dbReference type="GO" id="GO:0050660">
    <property type="term" value="F:flavin adenine dinucleotide binding"/>
    <property type="evidence" value="ECO:0007669"/>
    <property type="project" value="InterPro"/>
</dbReference>
<dbReference type="PROSITE" id="PS51846">
    <property type="entry name" value="CNNM"/>
    <property type="match status" value="1"/>
</dbReference>
<dbReference type="InterPro" id="IPR036318">
    <property type="entry name" value="FAD-bd_PCMH-like_sf"/>
</dbReference>
<feature type="transmembrane region" description="Helical" evidence="10">
    <location>
        <begin position="6"/>
        <end position="28"/>
    </location>
</feature>
<keyword evidence="3 9" id="KW-0812">Transmembrane</keyword>
<dbReference type="InterPro" id="IPR046342">
    <property type="entry name" value="CBS_dom_sf"/>
</dbReference>
<dbReference type="Pfam" id="PF01595">
    <property type="entry name" value="CNNM"/>
    <property type="match status" value="1"/>
</dbReference>
<evidence type="ECO:0000256" key="6">
    <source>
        <dbReference type="ARBA" id="ARBA00023122"/>
    </source>
</evidence>
<dbReference type="KEGG" id="lpav:PLANPX_4901"/>
<dbReference type="SUPFAM" id="SSF54631">
    <property type="entry name" value="CBS-domain pair"/>
    <property type="match status" value="1"/>
</dbReference>
<evidence type="ECO:0000259" key="11">
    <source>
        <dbReference type="PROSITE" id="PS51371"/>
    </source>
</evidence>
<dbReference type="AlphaFoldDB" id="A0A5K7XPI2"/>
<dbReference type="InterPro" id="IPR016169">
    <property type="entry name" value="FAD-bd_PCMH_sub2"/>
</dbReference>
<evidence type="ECO:0000313" key="13">
    <source>
        <dbReference type="EMBL" id="BBO35289.1"/>
    </source>
</evidence>
<feature type="transmembrane region" description="Helical" evidence="10">
    <location>
        <begin position="105"/>
        <end position="125"/>
    </location>
</feature>
<feature type="domain" description="CBS" evidence="11">
    <location>
        <begin position="221"/>
        <end position="280"/>
    </location>
</feature>
<evidence type="ECO:0000256" key="8">
    <source>
        <dbReference type="PROSITE-ProRule" id="PRU00703"/>
    </source>
</evidence>
<evidence type="ECO:0000256" key="7">
    <source>
        <dbReference type="ARBA" id="ARBA00023136"/>
    </source>
</evidence>
<dbReference type="Gene3D" id="3.30.465.10">
    <property type="match status" value="1"/>
</dbReference>
<name>A0A5K7XPI2_9BACT</name>
<keyword evidence="2" id="KW-1003">Cell membrane</keyword>
<evidence type="ECO:0000256" key="4">
    <source>
        <dbReference type="ARBA" id="ARBA00022737"/>
    </source>
</evidence>
<organism evidence="13 14">
    <name type="scientific">Lacipirellula parvula</name>
    <dbReference type="NCBI Taxonomy" id="2650471"/>
    <lineage>
        <taxon>Bacteria</taxon>
        <taxon>Pseudomonadati</taxon>
        <taxon>Planctomycetota</taxon>
        <taxon>Planctomycetia</taxon>
        <taxon>Pirellulales</taxon>
        <taxon>Lacipirellulaceae</taxon>
        <taxon>Lacipirellula</taxon>
    </lineage>
</organism>
<keyword evidence="7 9" id="KW-0472">Membrane</keyword>
<evidence type="ECO:0000256" key="2">
    <source>
        <dbReference type="ARBA" id="ARBA00022475"/>
    </source>
</evidence>
<evidence type="ECO:0000256" key="9">
    <source>
        <dbReference type="PROSITE-ProRule" id="PRU01193"/>
    </source>
</evidence>
<gene>
    <name evidence="13" type="ORF">PLANPX_4901</name>
</gene>
<evidence type="ECO:0000259" key="12">
    <source>
        <dbReference type="PROSITE" id="PS51846"/>
    </source>
</evidence>
<dbReference type="Gene3D" id="3.10.580.10">
    <property type="entry name" value="CBS-domain"/>
    <property type="match status" value="1"/>
</dbReference>
<keyword evidence="4" id="KW-0677">Repeat</keyword>
<dbReference type="PANTHER" id="PTHR43099:SF5">
    <property type="entry name" value="HLYC_CORC FAMILY TRANSPORTER"/>
    <property type="match status" value="1"/>
</dbReference>
<evidence type="ECO:0000256" key="10">
    <source>
        <dbReference type="SAM" id="Phobius"/>
    </source>
</evidence>
<comment type="subcellular location">
    <subcellularLocation>
        <location evidence="1">Cell membrane</location>
        <topology evidence="1">Multi-pass membrane protein</topology>
    </subcellularLocation>
</comment>
<keyword evidence="5 9" id="KW-1133">Transmembrane helix</keyword>
<evidence type="ECO:0000256" key="5">
    <source>
        <dbReference type="ARBA" id="ARBA00022989"/>
    </source>
</evidence>
<accession>A0A5K7XPI2</accession>
<dbReference type="Pfam" id="PF03471">
    <property type="entry name" value="CorC_HlyC"/>
    <property type="match status" value="1"/>
</dbReference>
<dbReference type="InterPro" id="IPR002550">
    <property type="entry name" value="CNNM"/>
</dbReference>
<dbReference type="PANTHER" id="PTHR43099">
    <property type="entry name" value="UPF0053 PROTEIN YRKA"/>
    <property type="match status" value="1"/>
</dbReference>
<feature type="domain" description="CNNM transmembrane" evidence="12">
    <location>
        <begin position="1"/>
        <end position="203"/>
    </location>
</feature>
<dbReference type="PROSITE" id="PS51371">
    <property type="entry name" value="CBS"/>
    <property type="match status" value="2"/>
</dbReference>
<dbReference type="CDD" id="cd04590">
    <property type="entry name" value="CBS_pair_CorC_HlyC_assoc"/>
    <property type="match status" value="1"/>
</dbReference>
<reference evidence="14" key="1">
    <citation type="submission" date="2019-10" db="EMBL/GenBank/DDBJ databases">
        <title>Lacipirellula parvula gen. nov., sp. nov., representing a lineage of planctomycetes widespread in freshwater anoxic habitats, and description of the family Lacipirellulaceae.</title>
        <authorList>
            <person name="Dedysh S.N."/>
            <person name="Kulichevskaya I.S."/>
            <person name="Beletsky A.V."/>
            <person name="Rakitin A.L."/>
            <person name="Mardanov A.V."/>
            <person name="Ivanova A.A."/>
            <person name="Saltykova V.X."/>
            <person name="Rijpstra W.I.C."/>
            <person name="Sinninghe Damste J.S."/>
            <person name="Ravin N.V."/>
        </authorList>
    </citation>
    <scope>NUCLEOTIDE SEQUENCE [LARGE SCALE GENOMIC DNA]</scope>
    <source>
        <strain evidence="14">PX69</strain>
    </source>
</reference>
<dbReference type="EMBL" id="AP021861">
    <property type="protein sequence ID" value="BBO35289.1"/>
    <property type="molecule type" value="Genomic_DNA"/>
</dbReference>
<dbReference type="Proteomes" id="UP000326837">
    <property type="component" value="Chromosome"/>
</dbReference>
<proteinExistence type="predicted"/>
<evidence type="ECO:0000313" key="14">
    <source>
        <dbReference type="Proteomes" id="UP000326837"/>
    </source>
</evidence>
<dbReference type="GO" id="GO:0005886">
    <property type="term" value="C:plasma membrane"/>
    <property type="evidence" value="ECO:0007669"/>
    <property type="project" value="UniProtKB-SubCell"/>
</dbReference>
<sequence>METTAELVTILVLVLLNGFFAGAEIAVLTARRNRLQQAAGQGSKGAKAAMYLLGDTNRFLSTVQVGITGVGTLAAAYGGVSLVNQLSEYLNTLPTQAIASNSRGISLAVVTGGIAFTSLILGELVPKRAALAYAERLATVVAPPMALLSIVARPFVAVLGFVTALVLRILRVDPQAESSVSVEDIEHLIESGREQGILQETEHEVALEALQLRNRRVRDIMRARIDIDAVDIETPTEEIVGVMAMSGFSRLPVYEDSLDHIIGFLYNKDVFQQFYLRKDVELRKLLRAPLFVPESLSLDRLLVSLREKHTQLAIVLDEFGGTRGMVTLEDVLEELVGEIYDETQRVEADMIVARDGGGWLVDGQLPMHDLMEHLPSGVNLSTDSFDFSTVSGLVLAVLERLPTVGEIVPCGDISIEVVDMDGNRIDRLLITLTKAAAPNDASPT</sequence>
<protein>
    <submittedName>
        <fullName evidence="13">CBS domain containing protein</fullName>
    </submittedName>
</protein>
<feature type="transmembrane region" description="Helical" evidence="10">
    <location>
        <begin position="145"/>
        <end position="167"/>
    </location>
</feature>
<dbReference type="InterPro" id="IPR000644">
    <property type="entry name" value="CBS_dom"/>
</dbReference>
<dbReference type="Pfam" id="PF00571">
    <property type="entry name" value="CBS"/>
    <property type="match status" value="2"/>
</dbReference>
<dbReference type="RefSeq" id="WP_152100697.1">
    <property type="nucleotide sequence ID" value="NZ_AP021861.1"/>
</dbReference>
<evidence type="ECO:0000256" key="1">
    <source>
        <dbReference type="ARBA" id="ARBA00004651"/>
    </source>
</evidence>
<dbReference type="SUPFAM" id="SSF56176">
    <property type="entry name" value="FAD-binding/transporter-associated domain-like"/>
    <property type="match status" value="1"/>
</dbReference>
<dbReference type="InterPro" id="IPR044751">
    <property type="entry name" value="Ion_transp-like_CBS"/>
</dbReference>
<keyword evidence="14" id="KW-1185">Reference proteome</keyword>
<dbReference type="InterPro" id="IPR005170">
    <property type="entry name" value="Transptr-assoc_dom"/>
</dbReference>
<dbReference type="InterPro" id="IPR051676">
    <property type="entry name" value="UPF0053_domain"/>
</dbReference>
<keyword evidence="6 8" id="KW-0129">CBS domain</keyword>
<evidence type="ECO:0000256" key="3">
    <source>
        <dbReference type="ARBA" id="ARBA00022692"/>
    </source>
</evidence>